<dbReference type="AlphaFoldDB" id="A0A1E3P5T6"/>
<dbReference type="GeneID" id="30197862"/>
<evidence type="ECO:0000313" key="14">
    <source>
        <dbReference type="Proteomes" id="UP000094112"/>
    </source>
</evidence>
<evidence type="ECO:0000256" key="1">
    <source>
        <dbReference type="ARBA" id="ARBA00004477"/>
    </source>
</evidence>
<evidence type="ECO:0000256" key="4">
    <source>
        <dbReference type="ARBA" id="ARBA00022989"/>
    </source>
</evidence>
<feature type="non-terminal residue" evidence="13">
    <location>
        <position position="1"/>
    </location>
</feature>
<feature type="transmembrane region" description="Helical" evidence="11">
    <location>
        <begin position="227"/>
        <end position="249"/>
    </location>
</feature>
<keyword evidence="6" id="KW-0564">Palmitate</keyword>
<evidence type="ECO:0000259" key="12">
    <source>
        <dbReference type="Pfam" id="PF01529"/>
    </source>
</evidence>
<dbReference type="InterPro" id="IPR001594">
    <property type="entry name" value="Palmitoyltrfase_DHHC"/>
</dbReference>
<keyword evidence="14" id="KW-1185">Reference proteome</keyword>
<evidence type="ECO:0000256" key="9">
    <source>
        <dbReference type="ARBA" id="ARBA00023463"/>
    </source>
</evidence>
<dbReference type="GO" id="GO:0031211">
    <property type="term" value="C:endoplasmic reticulum palmitoyltransferase complex"/>
    <property type="evidence" value="ECO:0007669"/>
    <property type="project" value="EnsemblFungi"/>
</dbReference>
<dbReference type="GO" id="GO:0097038">
    <property type="term" value="C:perinuclear endoplasmic reticulum"/>
    <property type="evidence" value="ECO:0007669"/>
    <property type="project" value="EnsemblFungi"/>
</dbReference>
<keyword evidence="3 11" id="KW-0812">Transmembrane</keyword>
<dbReference type="PANTHER" id="PTHR22883:SF43">
    <property type="entry name" value="PALMITOYLTRANSFERASE APP"/>
    <property type="match status" value="1"/>
</dbReference>
<keyword evidence="5 11" id="KW-0472">Membrane</keyword>
<dbReference type="GO" id="GO:0005794">
    <property type="term" value="C:Golgi apparatus"/>
    <property type="evidence" value="ECO:0007669"/>
    <property type="project" value="TreeGrafter"/>
</dbReference>
<comment type="subcellular location">
    <subcellularLocation>
        <location evidence="1">Endoplasmic reticulum membrane</location>
        <topology evidence="1">Multi-pass membrane protein</topology>
    </subcellularLocation>
</comment>
<evidence type="ECO:0000256" key="2">
    <source>
        <dbReference type="ARBA" id="ARBA00022679"/>
    </source>
</evidence>
<dbReference type="RefSeq" id="XP_019039847.1">
    <property type="nucleotide sequence ID" value="XM_019180616.1"/>
</dbReference>
<dbReference type="Pfam" id="PF01529">
    <property type="entry name" value="DHHC"/>
    <property type="match status" value="1"/>
</dbReference>
<keyword evidence="7" id="KW-0449">Lipoprotein</keyword>
<keyword evidence="4 11" id="KW-1133">Transmembrane helix</keyword>
<comment type="domain">
    <text evidence="11">The DHHC domain is required for palmitoyltransferase activity.</text>
</comment>
<evidence type="ECO:0000256" key="10">
    <source>
        <dbReference type="ARBA" id="ARBA00048048"/>
    </source>
</evidence>
<reference evidence="13 14" key="1">
    <citation type="journal article" date="2016" name="Proc. Natl. Acad. Sci. U.S.A.">
        <title>Comparative genomics of biotechnologically important yeasts.</title>
        <authorList>
            <person name="Riley R."/>
            <person name="Haridas S."/>
            <person name="Wolfe K.H."/>
            <person name="Lopes M.R."/>
            <person name="Hittinger C.T."/>
            <person name="Goeker M."/>
            <person name="Salamov A.A."/>
            <person name="Wisecaver J.H."/>
            <person name="Long T.M."/>
            <person name="Calvey C.H."/>
            <person name="Aerts A.L."/>
            <person name="Barry K.W."/>
            <person name="Choi C."/>
            <person name="Clum A."/>
            <person name="Coughlan A.Y."/>
            <person name="Deshpande S."/>
            <person name="Douglass A.P."/>
            <person name="Hanson S.J."/>
            <person name="Klenk H.-P."/>
            <person name="LaButti K.M."/>
            <person name="Lapidus A."/>
            <person name="Lindquist E.A."/>
            <person name="Lipzen A.M."/>
            <person name="Meier-Kolthoff J.P."/>
            <person name="Ohm R.A."/>
            <person name="Otillar R.P."/>
            <person name="Pangilinan J.L."/>
            <person name="Peng Y."/>
            <person name="Rokas A."/>
            <person name="Rosa C.A."/>
            <person name="Scheuner C."/>
            <person name="Sibirny A.A."/>
            <person name="Slot J.C."/>
            <person name="Stielow J.B."/>
            <person name="Sun H."/>
            <person name="Kurtzman C.P."/>
            <person name="Blackwell M."/>
            <person name="Grigoriev I.V."/>
            <person name="Jeffries T.W."/>
        </authorList>
    </citation>
    <scope>NUCLEOTIDE SEQUENCE [LARGE SCALE GENOMIC DNA]</scope>
    <source>
        <strain evidence="14">ATCC 58044 / CBS 1984 / NCYC 433 / NRRL Y-366-8</strain>
    </source>
</reference>
<dbReference type="Proteomes" id="UP000094112">
    <property type="component" value="Unassembled WGS sequence"/>
</dbReference>
<feature type="transmembrane region" description="Helical" evidence="11">
    <location>
        <begin position="47"/>
        <end position="68"/>
    </location>
</feature>
<dbReference type="GO" id="GO:0006612">
    <property type="term" value="P:protein targeting to membrane"/>
    <property type="evidence" value="ECO:0007669"/>
    <property type="project" value="EnsemblFungi"/>
</dbReference>
<feature type="non-terminal residue" evidence="13">
    <location>
        <position position="317"/>
    </location>
</feature>
<evidence type="ECO:0000256" key="8">
    <source>
        <dbReference type="ARBA" id="ARBA00023315"/>
    </source>
</evidence>
<dbReference type="EMBL" id="KV454209">
    <property type="protein sequence ID" value="ODQ60640.1"/>
    <property type="molecule type" value="Genomic_DNA"/>
</dbReference>
<comment type="catalytic activity">
    <reaction evidence="10 11">
        <text>L-cysteinyl-[protein] + hexadecanoyl-CoA = S-hexadecanoyl-L-cysteinyl-[protein] + CoA</text>
        <dbReference type="Rhea" id="RHEA:36683"/>
        <dbReference type="Rhea" id="RHEA-COMP:10131"/>
        <dbReference type="Rhea" id="RHEA-COMP:11032"/>
        <dbReference type="ChEBI" id="CHEBI:29950"/>
        <dbReference type="ChEBI" id="CHEBI:57287"/>
        <dbReference type="ChEBI" id="CHEBI:57379"/>
        <dbReference type="ChEBI" id="CHEBI:74151"/>
        <dbReference type="EC" id="2.3.1.225"/>
    </reaction>
</comment>
<dbReference type="GO" id="GO:0032541">
    <property type="term" value="C:cortical endoplasmic reticulum"/>
    <property type="evidence" value="ECO:0007669"/>
    <property type="project" value="EnsemblFungi"/>
</dbReference>
<evidence type="ECO:0000256" key="7">
    <source>
        <dbReference type="ARBA" id="ARBA00023288"/>
    </source>
</evidence>
<keyword evidence="2 11" id="KW-0808">Transferase</keyword>
<dbReference type="OrthoDB" id="9909019at2759"/>
<feature type="transmembrane region" description="Helical" evidence="11">
    <location>
        <begin position="182"/>
        <end position="207"/>
    </location>
</feature>
<dbReference type="InterPro" id="IPR039859">
    <property type="entry name" value="PFA4/ZDH16/20/ERF2-like"/>
</dbReference>
<dbReference type="EC" id="2.3.1.225" evidence="11"/>
<dbReference type="PANTHER" id="PTHR22883">
    <property type="entry name" value="ZINC FINGER DHHC DOMAIN CONTAINING PROTEIN"/>
    <property type="match status" value="1"/>
</dbReference>
<dbReference type="STRING" id="683960.A0A1E3P5T6"/>
<dbReference type="PROSITE" id="PS50216">
    <property type="entry name" value="DHHC"/>
    <property type="match status" value="1"/>
</dbReference>
<name>A0A1E3P5T6_WICAA</name>
<gene>
    <name evidence="13" type="ORF">WICANDRAFT_14664</name>
</gene>
<feature type="transmembrane region" description="Helical" evidence="11">
    <location>
        <begin position="74"/>
        <end position="94"/>
    </location>
</feature>
<dbReference type="GO" id="GO:0005789">
    <property type="term" value="C:endoplasmic reticulum membrane"/>
    <property type="evidence" value="ECO:0007669"/>
    <property type="project" value="UniProtKB-SubCell"/>
</dbReference>
<accession>A0A1E3P5T6</accession>
<evidence type="ECO:0000256" key="11">
    <source>
        <dbReference type="RuleBase" id="RU079119"/>
    </source>
</evidence>
<evidence type="ECO:0000256" key="3">
    <source>
        <dbReference type="ARBA" id="ARBA00022692"/>
    </source>
</evidence>
<evidence type="ECO:0000256" key="5">
    <source>
        <dbReference type="ARBA" id="ARBA00023136"/>
    </source>
</evidence>
<comment type="similarity">
    <text evidence="9">Belongs to the DHHC palmitoyltransferase family. ERF2/ZDHHC9 subfamily.</text>
</comment>
<organism evidence="13 14">
    <name type="scientific">Wickerhamomyces anomalus (strain ATCC 58044 / CBS 1984 / NCYC 433 / NRRL Y-366-8)</name>
    <name type="common">Yeast</name>
    <name type="synonym">Hansenula anomala</name>
    <dbReference type="NCBI Taxonomy" id="683960"/>
    <lineage>
        <taxon>Eukaryota</taxon>
        <taxon>Fungi</taxon>
        <taxon>Dikarya</taxon>
        <taxon>Ascomycota</taxon>
        <taxon>Saccharomycotina</taxon>
        <taxon>Saccharomycetes</taxon>
        <taxon>Phaffomycetales</taxon>
        <taxon>Wickerhamomycetaceae</taxon>
        <taxon>Wickerhamomyces</taxon>
    </lineage>
</organism>
<dbReference type="GO" id="GO:0019706">
    <property type="term" value="F:protein-cysteine S-palmitoyltransferase activity"/>
    <property type="evidence" value="ECO:0007669"/>
    <property type="project" value="UniProtKB-EC"/>
</dbReference>
<proteinExistence type="inferred from homology"/>
<feature type="domain" description="Palmitoyltransferase DHHC" evidence="12">
    <location>
        <begin position="135"/>
        <end position="262"/>
    </location>
</feature>
<sequence length="317" mass="37023">LLNWLITDPITPKDESLPVARNYQGWNYGNLVFLAGGRFRYVKSRPISFATGFLVVLPGILFCIFDASWCWHNISPAVVITFLYTWLICISSFIKAATSDPGIIPRNIHITDEPYNLPDEYFNTITLPSYKEKSIEVKYCLTCRDWRMPRTFHCSRCDQCISIHDHHCIWINNCVGERNYRYFFAFLLFGCICSVYLSVLAYYHIFIYQKTHSLSFKQTLDHVPMSFFNAIYGNLILLYPLLLLLYHMFLVSTQQTTREYLRSLKTKNNRNPYSLGNIVQNIITSLCKPRGYSFISTRASFEPGDRRFVRYPAATQF</sequence>
<evidence type="ECO:0000256" key="6">
    <source>
        <dbReference type="ARBA" id="ARBA00023139"/>
    </source>
</evidence>
<evidence type="ECO:0000313" key="13">
    <source>
        <dbReference type="EMBL" id="ODQ60640.1"/>
    </source>
</evidence>
<protein>
    <recommendedName>
        <fullName evidence="11">Palmitoyltransferase</fullName>
        <ecNumber evidence="11">2.3.1.225</ecNumber>
    </recommendedName>
</protein>
<keyword evidence="8 11" id="KW-0012">Acyltransferase</keyword>